<dbReference type="AlphaFoldDB" id="W8C9M4"/>
<protein>
    <submittedName>
        <fullName evidence="2">Uncharacterized protein</fullName>
    </submittedName>
</protein>
<reference evidence="2" key="1">
    <citation type="submission" date="2013-07" db="EMBL/GenBank/DDBJ databases">
        <authorList>
            <person name="Geib S."/>
        </authorList>
    </citation>
    <scope>NUCLEOTIDE SEQUENCE</scope>
</reference>
<keyword evidence="1" id="KW-0472">Membrane</keyword>
<evidence type="ECO:0000313" key="2">
    <source>
        <dbReference type="EMBL" id="JAC04527.1"/>
    </source>
</evidence>
<sequence length="382" mass="43772">VYKLLICFQLNNFVFLFPAECICYALKKYFFNRVPFIQSNSNMYNNKIHPKLVSISVFSMMEICGDNTSALSFLEEFGLVPSKKSIPPNCCGVPMKVENDVRRKLGWMWRCRSSVIKGSPTNCRKILNPSDGSFFDGKFCHISIADALAILFCFVMDVKIIFALKHLNAYRQRKGDTTSLSTGTITDYYSHCREVAEIISSHTDLELDNLGRIVLFDETFLAKRKYNRGRFNEQMTINVVGLFCREDRSGLFYKVNHTNIKSLWPYIAELVDHEKPKNSIYSDEEQSDNSIEDNILKGKSLRNVPSSKGTPQLSHQNMGATFYRRHYLAKCESDGEKIMTFLQHICEVYPGYNDGVLKTGLFLKEIDPSSETALHSPKKRKI</sequence>
<proteinExistence type="evidence at transcript level"/>
<accession>W8C9M4</accession>
<dbReference type="OrthoDB" id="424490at2759"/>
<organism evidence="2">
    <name type="scientific">Ceratitis capitata</name>
    <name type="common">Mediterranean fruit fly</name>
    <name type="synonym">Tephritis capitata</name>
    <dbReference type="NCBI Taxonomy" id="7213"/>
    <lineage>
        <taxon>Eukaryota</taxon>
        <taxon>Metazoa</taxon>
        <taxon>Ecdysozoa</taxon>
        <taxon>Arthropoda</taxon>
        <taxon>Hexapoda</taxon>
        <taxon>Insecta</taxon>
        <taxon>Pterygota</taxon>
        <taxon>Neoptera</taxon>
        <taxon>Endopterygota</taxon>
        <taxon>Diptera</taxon>
        <taxon>Brachycera</taxon>
        <taxon>Muscomorpha</taxon>
        <taxon>Tephritoidea</taxon>
        <taxon>Tephritidae</taxon>
        <taxon>Ceratitis</taxon>
        <taxon>Ceratitis</taxon>
    </lineage>
</organism>
<feature type="transmembrane region" description="Helical" evidence="1">
    <location>
        <begin position="144"/>
        <end position="164"/>
    </location>
</feature>
<keyword evidence="1" id="KW-0812">Transmembrane</keyword>
<name>W8C9M4_CERCA</name>
<dbReference type="EMBL" id="GAMC01002029">
    <property type="protein sequence ID" value="JAC04527.1"/>
    <property type="molecule type" value="mRNA"/>
</dbReference>
<reference evidence="2" key="2">
    <citation type="journal article" date="2014" name="BMC Genomics">
        <title>A genomic perspective to assessing quality of mass-reared SIT flies used in Mediterranean fruit fly (Ceratitis capitata) eradication in California.</title>
        <authorList>
            <person name="Calla B."/>
            <person name="Hall B."/>
            <person name="Hou S."/>
            <person name="Geib S.M."/>
        </authorList>
    </citation>
    <scope>NUCLEOTIDE SEQUENCE</scope>
</reference>
<evidence type="ECO:0000256" key="1">
    <source>
        <dbReference type="SAM" id="Phobius"/>
    </source>
</evidence>
<keyword evidence="1" id="KW-1133">Transmembrane helix</keyword>
<feature type="non-terminal residue" evidence="2">
    <location>
        <position position="1"/>
    </location>
</feature>